<organism evidence="2 3">
    <name type="scientific">Hespellia stercorisuis DSM 15480</name>
    <dbReference type="NCBI Taxonomy" id="1121950"/>
    <lineage>
        <taxon>Bacteria</taxon>
        <taxon>Bacillati</taxon>
        <taxon>Bacillota</taxon>
        <taxon>Clostridia</taxon>
        <taxon>Lachnospirales</taxon>
        <taxon>Lachnospiraceae</taxon>
        <taxon>Hespellia</taxon>
    </lineage>
</organism>
<evidence type="ECO:0000313" key="2">
    <source>
        <dbReference type="EMBL" id="SHJ21375.1"/>
    </source>
</evidence>
<dbReference type="PANTHER" id="PTHR30217:SF10">
    <property type="entry name" value="23S RRNA 5-HYDROXYCYTIDINE C2501 SYNTHASE"/>
    <property type="match status" value="1"/>
</dbReference>
<evidence type="ECO:0000259" key="1">
    <source>
        <dbReference type="Pfam" id="PF12392"/>
    </source>
</evidence>
<gene>
    <name evidence="2" type="ORF">SAMN02745243_00015</name>
</gene>
<dbReference type="PANTHER" id="PTHR30217">
    <property type="entry name" value="PEPTIDASE U32 FAMILY"/>
    <property type="match status" value="1"/>
</dbReference>
<dbReference type="InterPro" id="IPR020988">
    <property type="entry name" value="Pept_U32_collagenase"/>
</dbReference>
<dbReference type="Pfam" id="PF01136">
    <property type="entry name" value="Peptidase_U32"/>
    <property type="match status" value="2"/>
</dbReference>
<evidence type="ECO:0000313" key="3">
    <source>
        <dbReference type="Proteomes" id="UP000184301"/>
    </source>
</evidence>
<dbReference type="Proteomes" id="UP000184301">
    <property type="component" value="Unassembled WGS sequence"/>
</dbReference>
<dbReference type="GO" id="GO:0006508">
    <property type="term" value="P:proteolysis"/>
    <property type="evidence" value="ECO:0007669"/>
    <property type="project" value="UniProtKB-KW"/>
</dbReference>
<keyword evidence="2" id="KW-0378">Hydrolase</keyword>
<accession>A0A1M6HGT2</accession>
<sequence>MKSQIEVLAPAGSFESFKAAIAAGADAVYVGGSLFGARAYAENFSEEQMLAAIDYAHLHGRKIFLTVNTLLKDDEIREHLYEYLLPYYCQGLDAVIVQDVGVLEFVSEHFPGMAIHASTQMTITNALGARLMKEKGVERVVTARELNLEEIHEIAVQTGLEIECFVHGALCYCYSGQCLFSSFIGGRSGNRGQCAQPCRLPYEAEKKKGYLLSLKDICTLDGIPDMIEAGIYSFKIEGRMKKPEYVAAVTAMYRKYVDLYFSVGKKAYHVDPKDKEYLMDIYNRGGFDDGYYHKHNGAEMISTDRPNHAGVKAFQVLSQKGREIKGRALTDIGKGDILELSCGKDNYTFGQPLKKGETFTLIGPKGKRFAQGTILNRTRNQRILDEVRESYIGKLLQRPIRGTLTLKVGSPAQLELETEQVKICCEGSMVEEAKNQPLEETRILKQMKKTGNSDFFFCEMCVQTEGALFLPMQKLNELRRQGMELLAAEITEQYRRTCAEAAAGERPEPVLKLVEDDCTIKNSTTTSEIRLHASAETKEQLQAIASCEEVSRVYMECNMFSHVLTHPQQALACVDALQNAGKEVFFAMPHIFRKEAVAEYDRFYETFCRLAVDGALIRNYESFQFLKDHGYDRKMILDHNLYVFNHDAKTFWEKLGVMDCTAPVELNFQELKTLETAAEELIVYGYLPMMVSAGCVKRTTTGCDRQSGILTIKDRYQKNFSVKNYCEFCYNIIYNLAPLALLDQMQEIRVLGPRSVRLNFTLESSGETENVLMAFAQALAAEKESRTELGQKEFTRGHFKRGIK</sequence>
<protein>
    <submittedName>
        <fullName evidence="2">Putative protease</fullName>
    </submittedName>
</protein>
<reference evidence="2 3" key="1">
    <citation type="submission" date="2016-11" db="EMBL/GenBank/DDBJ databases">
        <authorList>
            <person name="Jaros S."/>
            <person name="Januszkiewicz K."/>
            <person name="Wedrychowicz H."/>
        </authorList>
    </citation>
    <scope>NUCLEOTIDE SEQUENCE [LARGE SCALE GENOMIC DNA]</scope>
    <source>
        <strain evidence="2 3">DSM 15480</strain>
    </source>
</reference>
<dbReference type="InterPro" id="IPR001539">
    <property type="entry name" value="Peptidase_U32"/>
</dbReference>
<keyword evidence="3" id="KW-1185">Reference proteome</keyword>
<dbReference type="AlphaFoldDB" id="A0A1M6HGT2"/>
<keyword evidence="2" id="KW-0645">Protease</keyword>
<dbReference type="EMBL" id="FQZY01000005">
    <property type="protein sequence ID" value="SHJ21375.1"/>
    <property type="molecule type" value="Genomic_DNA"/>
</dbReference>
<proteinExistence type="predicted"/>
<name>A0A1M6HGT2_9FIRM</name>
<dbReference type="OrthoDB" id="9807498at2"/>
<dbReference type="Pfam" id="PF12392">
    <property type="entry name" value="DUF3656"/>
    <property type="match status" value="1"/>
</dbReference>
<feature type="domain" description="Peptidase U32 collagenase" evidence="1">
    <location>
        <begin position="375"/>
        <end position="490"/>
    </location>
</feature>
<dbReference type="STRING" id="1121950.SAMN02745243_00015"/>
<dbReference type="RefSeq" id="WP_073103469.1">
    <property type="nucleotide sequence ID" value="NZ_FQZY01000005.1"/>
</dbReference>
<dbReference type="GO" id="GO:0008233">
    <property type="term" value="F:peptidase activity"/>
    <property type="evidence" value="ECO:0007669"/>
    <property type="project" value="UniProtKB-KW"/>
</dbReference>
<dbReference type="InterPro" id="IPR051454">
    <property type="entry name" value="RNA/ubiquinone_mod_enzymes"/>
</dbReference>